<accession>A0A1Q9AUB8</accession>
<dbReference type="RefSeq" id="WP_075628365.1">
    <property type="nucleotide sequence ID" value="NZ_FOAM01000004.1"/>
</dbReference>
<evidence type="ECO:0000313" key="2">
    <source>
        <dbReference type="EMBL" id="OLP59022.1"/>
    </source>
</evidence>
<dbReference type="OrthoDB" id="7940251at2"/>
<protein>
    <submittedName>
        <fullName evidence="2">Uncharacterized protein</fullName>
    </submittedName>
</protein>
<feature type="compositionally biased region" description="Polar residues" evidence="1">
    <location>
        <begin position="323"/>
        <end position="336"/>
    </location>
</feature>
<dbReference type="SUPFAM" id="SSF52266">
    <property type="entry name" value="SGNH hydrolase"/>
    <property type="match status" value="1"/>
</dbReference>
<name>A0A1Q9AUB8_9HYPH</name>
<dbReference type="GO" id="GO:0016788">
    <property type="term" value="F:hydrolase activity, acting on ester bonds"/>
    <property type="evidence" value="ECO:0007669"/>
    <property type="project" value="UniProtKB-ARBA"/>
</dbReference>
<evidence type="ECO:0000256" key="1">
    <source>
        <dbReference type="SAM" id="MobiDB-lite"/>
    </source>
</evidence>
<reference evidence="2 3" key="1">
    <citation type="submission" date="2016-09" db="EMBL/GenBank/DDBJ databases">
        <title>Rhizobium sp. nov., a novel species isolated from the rice rhizosphere.</title>
        <authorList>
            <person name="Zhao J."/>
            <person name="Zhang X."/>
        </authorList>
    </citation>
    <scope>NUCLEOTIDE SEQUENCE [LARGE SCALE GENOMIC DNA]</scope>
    <source>
        <strain evidence="2 3">1.7048</strain>
    </source>
</reference>
<feature type="region of interest" description="Disordered" evidence="1">
    <location>
        <begin position="323"/>
        <end position="342"/>
    </location>
</feature>
<organism evidence="2 3">
    <name type="scientific">Xaviernesmea oryzae</name>
    <dbReference type="NCBI Taxonomy" id="464029"/>
    <lineage>
        <taxon>Bacteria</taxon>
        <taxon>Pseudomonadati</taxon>
        <taxon>Pseudomonadota</taxon>
        <taxon>Alphaproteobacteria</taxon>
        <taxon>Hyphomicrobiales</taxon>
        <taxon>Rhizobiaceae</taxon>
        <taxon>Rhizobium/Agrobacterium group</taxon>
        <taxon>Xaviernesmea</taxon>
    </lineage>
</organism>
<keyword evidence="3" id="KW-1185">Reference proteome</keyword>
<sequence length="797" mass="81922">MLGSIGFHLGASGGWRSAFQNVALRGQAHNATAARQGSKTRMKGIGRFVIGAGGARVLQPVFSNIWFNGSQPRERGGAAYTIRKAAMNYGGRTVPLLFDGARSVRLSAGAVDLRADPVMPAQFGVLRFAAGDPVFIRMSLDLPETPIAAQAGALGLTGESQLLYNPANEVDDIDATSWSVPADADRGINFPHAILLAGEPDQPVTSLVALGDDLLDGLADVTGDGTDGGGWLRRAAALAGLPVFLVTCAGDRAQFAAAANLRTRQLLRMAGAQAALLSIGQADLREGRSASQLLADLRNLWSALRGEGIQRLVQAQLLAETSASDQNSSTAGQTTRPAFLPGSARDDVNASIASLASGALDDQVDLASAVQSLGKWDIPAFETTLASAASAGSTTISLNKAPERGDFLAFEPGTPANQDATTVHVVSVSGSSSPFSVALSTPLSKAHAAGVTVTSSLSADGVHPQQQAHKRMATKAAPAMRRLRGVATPWIDPSRSFEIDFVNRRAQRGGSLVPVEALVSCVRASGGKAFDGLSWFDFSTDSLRYADGGGLFIEPAATNLIPNNSMAGGVAPSTKPTGWVLNLPSGLSATYAYGVQSGIAFSDIRLAGTTPSGTGAGNAPIDFALSLPVSTGDSITHSAFLALPGPVKGLSGLNLGGRVGNSAGTGVDFPASPDLRSNLTARMQRFSHSFVLSNAATASLHARLNVSFPGSTAVDTTIRIGLPQLEKAGQTSSPIATTGTAATRAADIVTLTLPAGRHDVTLLFDDGSVQTLPGLSGSRVLPALNRRVIQSISGAAS</sequence>
<proteinExistence type="predicted"/>
<dbReference type="Gene3D" id="3.40.50.1110">
    <property type="entry name" value="SGNH hydrolase"/>
    <property type="match status" value="1"/>
</dbReference>
<comment type="caution">
    <text evidence="2">The sequence shown here is derived from an EMBL/GenBank/DDBJ whole genome shotgun (WGS) entry which is preliminary data.</text>
</comment>
<gene>
    <name evidence="2" type="ORF">BJF93_03580</name>
</gene>
<evidence type="ECO:0000313" key="3">
    <source>
        <dbReference type="Proteomes" id="UP000186364"/>
    </source>
</evidence>
<dbReference type="EMBL" id="MKIP01000053">
    <property type="protein sequence ID" value="OLP59022.1"/>
    <property type="molecule type" value="Genomic_DNA"/>
</dbReference>
<dbReference type="AlphaFoldDB" id="A0A1Q9AUB8"/>
<dbReference type="InterPro" id="IPR036514">
    <property type="entry name" value="SGNH_hydro_sf"/>
</dbReference>
<dbReference type="Proteomes" id="UP000186364">
    <property type="component" value="Unassembled WGS sequence"/>
</dbReference>